<dbReference type="SUPFAM" id="SSF46689">
    <property type="entry name" value="Homeodomain-like"/>
    <property type="match status" value="2"/>
</dbReference>
<keyword evidence="7" id="KW-1185">Reference proteome</keyword>
<protein>
    <submittedName>
        <fullName evidence="6">AraC family transcriptional regulator</fullName>
    </submittedName>
</protein>
<reference evidence="6 7" key="1">
    <citation type="submission" date="2024-10" db="EMBL/GenBank/DDBJ databases">
        <title>The Natural Products Discovery Center: Release of the First 8490 Sequenced Strains for Exploring Actinobacteria Biosynthetic Diversity.</title>
        <authorList>
            <person name="Kalkreuter E."/>
            <person name="Kautsar S.A."/>
            <person name="Yang D."/>
            <person name="Bader C.D."/>
            <person name="Teijaro C.N."/>
            <person name="Fluegel L."/>
            <person name="Davis C.M."/>
            <person name="Simpson J.R."/>
            <person name="Lauterbach L."/>
            <person name="Steele A.D."/>
            <person name="Gui C."/>
            <person name="Meng S."/>
            <person name="Li G."/>
            <person name="Viehrig K."/>
            <person name="Ye F."/>
            <person name="Su P."/>
            <person name="Kiefer A.F."/>
            <person name="Nichols A."/>
            <person name="Cepeda A.J."/>
            <person name="Yan W."/>
            <person name="Fan B."/>
            <person name="Jiang Y."/>
            <person name="Adhikari A."/>
            <person name="Zheng C.-J."/>
            <person name="Schuster L."/>
            <person name="Cowan T.M."/>
            <person name="Smanski M.J."/>
            <person name="Chevrette M.G."/>
            <person name="De Carvalho L.P.S."/>
            <person name="Shen B."/>
        </authorList>
    </citation>
    <scope>NUCLEOTIDE SEQUENCE [LARGE SCALE GENOMIC DNA]</scope>
    <source>
        <strain evidence="6 7">NPDC049503</strain>
    </source>
</reference>
<dbReference type="InterPro" id="IPR018060">
    <property type="entry name" value="HTH_AraC"/>
</dbReference>
<keyword evidence="3" id="KW-0804">Transcription</keyword>
<dbReference type="Gene3D" id="1.10.10.60">
    <property type="entry name" value="Homeodomain-like"/>
    <property type="match status" value="2"/>
</dbReference>
<evidence type="ECO:0000256" key="2">
    <source>
        <dbReference type="ARBA" id="ARBA00023125"/>
    </source>
</evidence>
<evidence type="ECO:0000256" key="3">
    <source>
        <dbReference type="ARBA" id="ARBA00023163"/>
    </source>
</evidence>
<dbReference type="InterPro" id="IPR018062">
    <property type="entry name" value="HTH_AraC-typ_CS"/>
</dbReference>
<dbReference type="PANTHER" id="PTHR46796:SF13">
    <property type="entry name" value="HTH-TYPE TRANSCRIPTIONAL ACTIVATOR RHAS"/>
    <property type="match status" value="1"/>
</dbReference>
<dbReference type="Pfam" id="PF12852">
    <property type="entry name" value="Cupin_6"/>
    <property type="match status" value="1"/>
</dbReference>
<evidence type="ECO:0000256" key="1">
    <source>
        <dbReference type="ARBA" id="ARBA00023015"/>
    </source>
</evidence>
<proteinExistence type="predicted"/>
<feature type="domain" description="HTH araC/xylS-type" evidence="5">
    <location>
        <begin position="207"/>
        <end position="305"/>
    </location>
</feature>
<dbReference type="EMBL" id="JBITMB010000003">
    <property type="protein sequence ID" value="MFI7441366.1"/>
    <property type="molecule type" value="Genomic_DNA"/>
</dbReference>
<name>A0ABW8A3M7_9ACTN</name>
<dbReference type="InterPro" id="IPR020449">
    <property type="entry name" value="Tscrpt_reg_AraC-type_HTH"/>
</dbReference>
<evidence type="ECO:0000256" key="4">
    <source>
        <dbReference type="SAM" id="MobiDB-lite"/>
    </source>
</evidence>
<feature type="region of interest" description="Disordered" evidence="4">
    <location>
        <begin position="302"/>
        <end position="351"/>
    </location>
</feature>
<keyword evidence="2" id="KW-0238">DNA-binding</keyword>
<dbReference type="Proteomes" id="UP001612928">
    <property type="component" value="Unassembled WGS sequence"/>
</dbReference>
<sequence length="351" mass="37222">MDVLSDVMAIVRTGRPRSARVEWRAPWGQRFPAVPGSAGFQVILQGGAWLLPPVGDPVQLYVGDVVFFPHGHGYALADGPATPVAEAACDPAEEGSLFASESIDGPGVTTVTLCGGYRLDAGRAHPVLRDLPEMIHLPARLGHHPELRAAVDLLAAEITAPRLGADTVVGSLLDTLLVYILRAWFAAEREHCQGGGWAAALGDPSVSAALDAMHRDPARPWTVQELGARAGLSRAAFSRRFTALVGQPPLAYLTWWRLATAARLLRRSGHSLGEIAARVGYGSEFAFANAFKREYGMPPGRYRREACPPPPDAAAWSPRPAHLAEGSPDPAGPRAGERAGDDAGRVLPTGA</sequence>
<dbReference type="PANTHER" id="PTHR46796">
    <property type="entry name" value="HTH-TYPE TRANSCRIPTIONAL ACTIVATOR RHAS-RELATED"/>
    <property type="match status" value="1"/>
</dbReference>
<dbReference type="InterPro" id="IPR032783">
    <property type="entry name" value="AraC_lig"/>
</dbReference>
<dbReference type="PROSITE" id="PS00041">
    <property type="entry name" value="HTH_ARAC_FAMILY_1"/>
    <property type="match status" value="1"/>
</dbReference>
<accession>A0ABW8A3M7</accession>
<dbReference type="PRINTS" id="PR00032">
    <property type="entry name" value="HTHARAC"/>
</dbReference>
<organism evidence="6 7">
    <name type="scientific">Nonomuraea indica</name>
    <dbReference type="NCBI Taxonomy" id="1581193"/>
    <lineage>
        <taxon>Bacteria</taxon>
        <taxon>Bacillati</taxon>
        <taxon>Actinomycetota</taxon>
        <taxon>Actinomycetes</taxon>
        <taxon>Streptosporangiales</taxon>
        <taxon>Streptosporangiaceae</taxon>
        <taxon>Nonomuraea</taxon>
    </lineage>
</organism>
<evidence type="ECO:0000259" key="5">
    <source>
        <dbReference type="PROSITE" id="PS01124"/>
    </source>
</evidence>
<dbReference type="PROSITE" id="PS01124">
    <property type="entry name" value="HTH_ARAC_FAMILY_2"/>
    <property type="match status" value="1"/>
</dbReference>
<dbReference type="RefSeq" id="WP_397021220.1">
    <property type="nucleotide sequence ID" value="NZ_JBITMB010000003.1"/>
</dbReference>
<gene>
    <name evidence="6" type="ORF">ACIBP5_15520</name>
</gene>
<feature type="compositionally biased region" description="Basic and acidic residues" evidence="4">
    <location>
        <begin position="335"/>
        <end position="344"/>
    </location>
</feature>
<evidence type="ECO:0000313" key="6">
    <source>
        <dbReference type="EMBL" id="MFI7441366.1"/>
    </source>
</evidence>
<keyword evidence="1" id="KW-0805">Transcription regulation</keyword>
<dbReference type="InterPro" id="IPR050204">
    <property type="entry name" value="AraC_XylS_family_regulators"/>
</dbReference>
<evidence type="ECO:0000313" key="7">
    <source>
        <dbReference type="Proteomes" id="UP001612928"/>
    </source>
</evidence>
<dbReference type="InterPro" id="IPR009057">
    <property type="entry name" value="Homeodomain-like_sf"/>
</dbReference>
<dbReference type="Pfam" id="PF12833">
    <property type="entry name" value="HTH_18"/>
    <property type="match status" value="1"/>
</dbReference>
<dbReference type="SMART" id="SM00342">
    <property type="entry name" value="HTH_ARAC"/>
    <property type="match status" value="1"/>
</dbReference>
<comment type="caution">
    <text evidence="6">The sequence shown here is derived from an EMBL/GenBank/DDBJ whole genome shotgun (WGS) entry which is preliminary data.</text>
</comment>